<evidence type="ECO:0008006" key="4">
    <source>
        <dbReference type="Google" id="ProtNLM"/>
    </source>
</evidence>
<feature type="region of interest" description="Disordered" evidence="1">
    <location>
        <begin position="1"/>
        <end position="31"/>
    </location>
</feature>
<protein>
    <recommendedName>
        <fullName evidence="4">BTB domain-containing protein</fullName>
    </recommendedName>
</protein>
<sequence>MEPTQPNTDNQRQLPPLPKVNNQTSHPNLPLYNYQKPQIRASSSAQSFQSGSNLSLQSSASRLSLGGLSSNQSLQSMGSSESFISQQPSEPLLPTQTFPVIYNHARYMVDPALLFNSSLRFRELLQPFMQDNQISPDLELEVAGYDFSNRNMNNFLKLCQNLPTDVQNSEMKEICEIAKMFKAEKIYDTGLSFVQSNLDPNFNVPDDKYDGSNGKSYMFIECENHVIHHADLEDLEFDDFEDEDENENENKNDENKDNNKTNESVKDEKKTEETPKKVKSVIYLVRAENHSVKCPVFRFCLDGKILYTAKQKDNNIFIGQGNNVHINSDTSNHVGHIFQDSNSVNFIRLNDQQYKLKYVASGKPDHTSLSVTFPYKERQITWTPKTPKYNAIKNKYYLNFHGEYHHRPIRSRKNIVLQNPNGHTTFIVRKMADNVYELEALPLINPLVIFTIGLSDIVGPFFDPLA</sequence>
<feature type="compositionally biased region" description="Polar residues" evidence="1">
    <location>
        <begin position="1"/>
        <end position="13"/>
    </location>
</feature>
<dbReference type="EMBL" id="JAPFFF010000043">
    <property type="protein sequence ID" value="KAK8840906.1"/>
    <property type="molecule type" value="Genomic_DNA"/>
</dbReference>
<proteinExistence type="predicted"/>
<feature type="compositionally biased region" description="Basic and acidic residues" evidence="1">
    <location>
        <begin position="248"/>
        <end position="272"/>
    </location>
</feature>
<dbReference type="Proteomes" id="UP001470230">
    <property type="component" value="Unassembled WGS sequence"/>
</dbReference>
<evidence type="ECO:0000256" key="1">
    <source>
        <dbReference type="SAM" id="MobiDB-lite"/>
    </source>
</evidence>
<evidence type="ECO:0000313" key="2">
    <source>
        <dbReference type="EMBL" id="KAK8840906.1"/>
    </source>
</evidence>
<keyword evidence="3" id="KW-1185">Reference proteome</keyword>
<reference evidence="2 3" key="1">
    <citation type="submission" date="2024-04" db="EMBL/GenBank/DDBJ databases">
        <title>Tritrichomonas musculus Genome.</title>
        <authorList>
            <person name="Alves-Ferreira E."/>
            <person name="Grigg M."/>
            <person name="Lorenzi H."/>
            <person name="Galac M."/>
        </authorList>
    </citation>
    <scope>NUCLEOTIDE SEQUENCE [LARGE SCALE GENOMIC DNA]</scope>
    <source>
        <strain evidence="2 3">EAF2021</strain>
    </source>
</reference>
<evidence type="ECO:0000313" key="3">
    <source>
        <dbReference type="Proteomes" id="UP001470230"/>
    </source>
</evidence>
<gene>
    <name evidence="2" type="ORF">M9Y10_027738</name>
</gene>
<feature type="region of interest" description="Disordered" evidence="1">
    <location>
        <begin position="240"/>
        <end position="272"/>
    </location>
</feature>
<dbReference type="SUPFAM" id="SSF54518">
    <property type="entry name" value="Tubby C-terminal domain-like"/>
    <property type="match status" value="1"/>
</dbReference>
<name>A0ABR2H4Z7_9EUKA</name>
<accession>A0ABR2H4Z7</accession>
<comment type="caution">
    <text evidence="2">The sequence shown here is derived from an EMBL/GenBank/DDBJ whole genome shotgun (WGS) entry which is preliminary data.</text>
</comment>
<organism evidence="2 3">
    <name type="scientific">Tritrichomonas musculus</name>
    <dbReference type="NCBI Taxonomy" id="1915356"/>
    <lineage>
        <taxon>Eukaryota</taxon>
        <taxon>Metamonada</taxon>
        <taxon>Parabasalia</taxon>
        <taxon>Tritrichomonadida</taxon>
        <taxon>Tritrichomonadidae</taxon>
        <taxon>Tritrichomonas</taxon>
    </lineage>
</organism>
<dbReference type="InterPro" id="IPR025659">
    <property type="entry name" value="Tubby-like_C"/>
</dbReference>